<sequence>MAHDTGKRHVEAGHSSSPYSLAYSPPKLVDSCFGSQSLQAAVLYADNDIQSYHVLALRGTIGSQGAGEAVKSSSG</sequence>
<evidence type="ECO:0000313" key="3">
    <source>
        <dbReference type="Proteomes" id="UP000092993"/>
    </source>
</evidence>
<protein>
    <submittedName>
        <fullName evidence="2">Uncharacterized protein</fullName>
    </submittedName>
</protein>
<dbReference type="EMBL" id="LUGG01000019">
    <property type="protein sequence ID" value="OBZ69023.1"/>
    <property type="molecule type" value="Genomic_DNA"/>
</dbReference>
<evidence type="ECO:0000313" key="2">
    <source>
        <dbReference type="EMBL" id="OBZ69023.1"/>
    </source>
</evidence>
<feature type="compositionally biased region" description="Basic and acidic residues" evidence="1">
    <location>
        <begin position="1"/>
        <end position="12"/>
    </location>
</feature>
<gene>
    <name evidence="2" type="ORF">A0H81_11121</name>
</gene>
<reference evidence="2 3" key="1">
    <citation type="submission" date="2016-03" db="EMBL/GenBank/DDBJ databases">
        <title>Whole genome sequencing of Grifola frondosa 9006-11.</title>
        <authorList>
            <person name="Min B."/>
            <person name="Park H."/>
            <person name="Kim J.-G."/>
            <person name="Cho H."/>
            <person name="Oh Y.-L."/>
            <person name="Kong W.-S."/>
            <person name="Choi I.-G."/>
        </authorList>
    </citation>
    <scope>NUCLEOTIDE SEQUENCE [LARGE SCALE GENOMIC DNA]</scope>
    <source>
        <strain evidence="2 3">9006-11</strain>
    </source>
</reference>
<evidence type="ECO:0000256" key="1">
    <source>
        <dbReference type="SAM" id="MobiDB-lite"/>
    </source>
</evidence>
<organism evidence="2 3">
    <name type="scientific">Grifola frondosa</name>
    <name type="common">Maitake</name>
    <name type="synonym">Polyporus frondosus</name>
    <dbReference type="NCBI Taxonomy" id="5627"/>
    <lineage>
        <taxon>Eukaryota</taxon>
        <taxon>Fungi</taxon>
        <taxon>Dikarya</taxon>
        <taxon>Basidiomycota</taxon>
        <taxon>Agaricomycotina</taxon>
        <taxon>Agaricomycetes</taxon>
        <taxon>Polyporales</taxon>
        <taxon>Grifolaceae</taxon>
        <taxon>Grifola</taxon>
    </lineage>
</organism>
<name>A0A1C7LW99_GRIFR</name>
<feature type="region of interest" description="Disordered" evidence="1">
    <location>
        <begin position="1"/>
        <end position="20"/>
    </location>
</feature>
<proteinExistence type="predicted"/>
<comment type="caution">
    <text evidence="2">The sequence shown here is derived from an EMBL/GenBank/DDBJ whole genome shotgun (WGS) entry which is preliminary data.</text>
</comment>
<dbReference type="Proteomes" id="UP000092993">
    <property type="component" value="Unassembled WGS sequence"/>
</dbReference>
<dbReference type="AlphaFoldDB" id="A0A1C7LW99"/>
<accession>A0A1C7LW99</accession>
<keyword evidence="3" id="KW-1185">Reference proteome</keyword>